<dbReference type="InParanoid" id="A0A1X7TF88"/>
<proteinExistence type="predicted"/>
<protein>
    <submittedName>
        <fullName evidence="1">Uncharacterized protein</fullName>
    </submittedName>
</protein>
<dbReference type="AlphaFoldDB" id="A0A1X7TF88"/>
<name>A0A1X7TF88_AMPQE</name>
<organism evidence="1">
    <name type="scientific">Amphimedon queenslandica</name>
    <name type="common">Sponge</name>
    <dbReference type="NCBI Taxonomy" id="400682"/>
    <lineage>
        <taxon>Eukaryota</taxon>
        <taxon>Metazoa</taxon>
        <taxon>Porifera</taxon>
        <taxon>Demospongiae</taxon>
        <taxon>Heteroscleromorpha</taxon>
        <taxon>Haplosclerida</taxon>
        <taxon>Niphatidae</taxon>
        <taxon>Amphimedon</taxon>
    </lineage>
</organism>
<dbReference type="EnsemblMetazoa" id="Aqu2.1.13301_001">
    <property type="protein sequence ID" value="Aqu2.1.13301_001"/>
    <property type="gene ID" value="Aqu2.1.13301"/>
</dbReference>
<accession>A0A1X7TF88</accession>
<reference evidence="1" key="1">
    <citation type="submission" date="2017-05" db="UniProtKB">
        <authorList>
            <consortium name="EnsemblMetazoa"/>
        </authorList>
    </citation>
    <scope>IDENTIFICATION</scope>
</reference>
<evidence type="ECO:0000313" key="1">
    <source>
        <dbReference type="EnsemblMetazoa" id="Aqu2.1.13301_001"/>
    </source>
</evidence>
<sequence length="75" mass="8644">MTDTLFRSVRLIMSILLLHTFLQFNLSILMGAHNIQGSVVPSECMIFQLICLIMLKSCHQSVPHLTMNHQHHFII</sequence>